<evidence type="ECO:0000259" key="6">
    <source>
        <dbReference type="Pfam" id="PF01266"/>
    </source>
</evidence>
<keyword evidence="8" id="KW-1185">Reference proteome</keyword>
<evidence type="ECO:0000256" key="4">
    <source>
        <dbReference type="ARBA" id="ARBA00022827"/>
    </source>
</evidence>
<dbReference type="AlphaFoldDB" id="A0A8H5BIN4"/>
<dbReference type="EMBL" id="JAACJJ010000017">
    <property type="protein sequence ID" value="KAF5323793.1"/>
    <property type="molecule type" value="Genomic_DNA"/>
</dbReference>
<evidence type="ECO:0000313" key="7">
    <source>
        <dbReference type="EMBL" id="KAF5323793.1"/>
    </source>
</evidence>
<keyword evidence="5" id="KW-0560">Oxidoreductase</keyword>
<reference evidence="7 8" key="1">
    <citation type="journal article" date="2020" name="ISME J.">
        <title>Uncovering the hidden diversity of litter-decomposition mechanisms in mushroom-forming fungi.</title>
        <authorList>
            <person name="Floudas D."/>
            <person name="Bentzer J."/>
            <person name="Ahren D."/>
            <person name="Johansson T."/>
            <person name="Persson P."/>
            <person name="Tunlid A."/>
        </authorList>
    </citation>
    <scope>NUCLEOTIDE SEQUENCE [LARGE SCALE GENOMIC DNA]</scope>
    <source>
        <strain evidence="7 8">CBS 101986</strain>
    </source>
</reference>
<evidence type="ECO:0000256" key="2">
    <source>
        <dbReference type="ARBA" id="ARBA00010989"/>
    </source>
</evidence>
<feature type="domain" description="FAD dependent oxidoreductase" evidence="6">
    <location>
        <begin position="9"/>
        <end position="368"/>
    </location>
</feature>
<dbReference type="GO" id="GO:0004657">
    <property type="term" value="F:proline dehydrogenase activity"/>
    <property type="evidence" value="ECO:0007669"/>
    <property type="project" value="TreeGrafter"/>
</dbReference>
<gene>
    <name evidence="7" type="ORF">D9619_012943</name>
</gene>
<proteinExistence type="inferred from homology"/>
<sequence>MIHPRNDSILIVGAGCFGVSTAFHLLQRGYTNVTIVDRAETLPAPDGASNDLNRVVRSSYPDIFYTQLAHEAIASWKNREFWGDIYHESGVLFLGSPGSGERVYADQSYKNDVSCGTRVRVLNDGDAVRTVFPDAVVTGVFKGPAFFNYDGGWANAGKGTARLIEHVQRLGGKVISSKGVKRLLRENGRTTGIECTDGSIFNSSLVILATGSWTPSAFPELDLGQICLASGQCVAMLQLTEEEAAVYKDFPVVLDWSSGFYIFPPNEQNVVKMAIHTAGYAHYEDSNSTISTPRTSMSHPADGLLIPKVALESIRSHLQNFYPELAEKPFCGTRLCWYNNSPDSDWVIGRYPMDESLILATAGSGHAYKVRDFSIIGVILRGLIIICLFQFLPVIGKLVADLVEDKMEPELAAKFAVNRETSKKDMWGAGEVLTLNRNELYAPEDLQPKKKAVGVV</sequence>
<keyword evidence="4" id="KW-0274">FAD</keyword>
<dbReference type="SUPFAM" id="SSF51905">
    <property type="entry name" value="FAD/NAD(P)-binding domain"/>
    <property type="match status" value="1"/>
</dbReference>
<dbReference type="InterPro" id="IPR006076">
    <property type="entry name" value="FAD-dep_OxRdtase"/>
</dbReference>
<name>A0A8H5BIN4_9AGAR</name>
<accession>A0A8H5BIN4</accession>
<evidence type="ECO:0000256" key="3">
    <source>
        <dbReference type="ARBA" id="ARBA00022630"/>
    </source>
</evidence>
<dbReference type="GO" id="GO:0008115">
    <property type="term" value="F:sarcosine oxidase activity"/>
    <property type="evidence" value="ECO:0007669"/>
    <property type="project" value="TreeGrafter"/>
</dbReference>
<dbReference type="InterPro" id="IPR045170">
    <property type="entry name" value="MTOX"/>
</dbReference>
<comment type="caution">
    <text evidence="7">The sequence shown here is derived from an EMBL/GenBank/DDBJ whole genome shotgun (WGS) entry which is preliminary data.</text>
</comment>
<dbReference type="GO" id="GO:0050031">
    <property type="term" value="F:L-pipecolate oxidase activity"/>
    <property type="evidence" value="ECO:0007669"/>
    <property type="project" value="TreeGrafter"/>
</dbReference>
<evidence type="ECO:0000256" key="1">
    <source>
        <dbReference type="ARBA" id="ARBA00001974"/>
    </source>
</evidence>
<protein>
    <recommendedName>
        <fullName evidence="6">FAD dependent oxidoreductase domain-containing protein</fullName>
    </recommendedName>
</protein>
<comment type="similarity">
    <text evidence="2">Belongs to the MSOX/MTOX family.</text>
</comment>
<organism evidence="7 8">
    <name type="scientific">Psilocybe cf. subviscida</name>
    <dbReference type="NCBI Taxonomy" id="2480587"/>
    <lineage>
        <taxon>Eukaryota</taxon>
        <taxon>Fungi</taxon>
        <taxon>Dikarya</taxon>
        <taxon>Basidiomycota</taxon>
        <taxon>Agaricomycotina</taxon>
        <taxon>Agaricomycetes</taxon>
        <taxon>Agaricomycetidae</taxon>
        <taxon>Agaricales</taxon>
        <taxon>Agaricineae</taxon>
        <taxon>Strophariaceae</taxon>
        <taxon>Psilocybe</taxon>
    </lineage>
</organism>
<dbReference type="InterPro" id="IPR036188">
    <property type="entry name" value="FAD/NAD-bd_sf"/>
</dbReference>
<dbReference type="Gene3D" id="3.50.50.60">
    <property type="entry name" value="FAD/NAD(P)-binding domain"/>
    <property type="match status" value="1"/>
</dbReference>
<dbReference type="PANTHER" id="PTHR10961">
    <property type="entry name" value="PEROXISOMAL SARCOSINE OXIDASE"/>
    <property type="match status" value="1"/>
</dbReference>
<dbReference type="GO" id="GO:0050660">
    <property type="term" value="F:flavin adenine dinucleotide binding"/>
    <property type="evidence" value="ECO:0007669"/>
    <property type="project" value="InterPro"/>
</dbReference>
<keyword evidence="3" id="KW-0285">Flavoprotein</keyword>
<dbReference type="PANTHER" id="PTHR10961:SF46">
    <property type="entry name" value="PEROXISOMAL SARCOSINE OXIDASE"/>
    <property type="match status" value="1"/>
</dbReference>
<dbReference type="Pfam" id="PF01266">
    <property type="entry name" value="DAO"/>
    <property type="match status" value="1"/>
</dbReference>
<dbReference type="Gene3D" id="3.30.9.10">
    <property type="entry name" value="D-Amino Acid Oxidase, subunit A, domain 2"/>
    <property type="match status" value="1"/>
</dbReference>
<evidence type="ECO:0000256" key="5">
    <source>
        <dbReference type="ARBA" id="ARBA00023002"/>
    </source>
</evidence>
<evidence type="ECO:0000313" key="8">
    <source>
        <dbReference type="Proteomes" id="UP000567179"/>
    </source>
</evidence>
<comment type="cofactor">
    <cofactor evidence="1">
        <name>FAD</name>
        <dbReference type="ChEBI" id="CHEBI:57692"/>
    </cofactor>
</comment>
<dbReference type="OrthoDB" id="2219495at2759"/>
<dbReference type="SUPFAM" id="SSF54373">
    <property type="entry name" value="FAD-linked reductases, C-terminal domain"/>
    <property type="match status" value="1"/>
</dbReference>
<dbReference type="Proteomes" id="UP000567179">
    <property type="component" value="Unassembled WGS sequence"/>
</dbReference>